<dbReference type="AlphaFoldDB" id="A0A9X4MF00"/>
<organism evidence="1 2">
    <name type="scientific">Pseudanabaena catenata USMAC16</name>
    <dbReference type="NCBI Taxonomy" id="1855837"/>
    <lineage>
        <taxon>Bacteria</taxon>
        <taxon>Bacillati</taxon>
        <taxon>Cyanobacteriota</taxon>
        <taxon>Cyanophyceae</taxon>
        <taxon>Pseudanabaenales</taxon>
        <taxon>Pseudanabaenaceae</taxon>
        <taxon>Pseudanabaena</taxon>
    </lineage>
</organism>
<keyword evidence="2" id="KW-1185">Reference proteome</keyword>
<proteinExistence type="predicted"/>
<protein>
    <submittedName>
        <fullName evidence="1">Uncharacterized protein</fullName>
    </submittedName>
</protein>
<dbReference type="Proteomes" id="UP001152872">
    <property type="component" value="Unassembled WGS sequence"/>
</dbReference>
<sequence length="209" mass="23702">MNIFVFFALVMTTLNFDPSRITSQLKVTSQSDKNIWMNEKCRLLECNAKVLAQLIPLNLEAAIQETRIKTKVPLVIPLIDENLFGEVGYVSKNVFGINFSKVKDCRGTRGCTYGFIEGEIIHQDSLSGIQLHKMNRHPEKNDNRFGNAQEITLAREISGFYLPPSFGAYLGPGFIFWRQGGVQYRVGIYDLKSLQELIEMANSAIENQF</sequence>
<gene>
    <name evidence="1" type="ORF">FEV09_22215</name>
</gene>
<accession>A0A9X4MF00</accession>
<dbReference type="RefSeq" id="WP_009629473.1">
    <property type="nucleotide sequence ID" value="NZ_VBTY01000312.1"/>
</dbReference>
<name>A0A9X4MF00_9CYAN</name>
<evidence type="ECO:0000313" key="1">
    <source>
        <dbReference type="EMBL" id="MDG3497255.1"/>
    </source>
</evidence>
<dbReference type="EMBL" id="VBTY01000312">
    <property type="protein sequence ID" value="MDG3497255.1"/>
    <property type="molecule type" value="Genomic_DNA"/>
</dbReference>
<comment type="caution">
    <text evidence="1">The sequence shown here is derived from an EMBL/GenBank/DDBJ whole genome shotgun (WGS) entry which is preliminary data.</text>
</comment>
<evidence type="ECO:0000313" key="2">
    <source>
        <dbReference type="Proteomes" id="UP001152872"/>
    </source>
</evidence>
<reference evidence="1" key="1">
    <citation type="submission" date="2019-05" db="EMBL/GenBank/DDBJ databases">
        <title>Whole genome sequencing of Pseudanabaena catenata USMAC16.</title>
        <authorList>
            <person name="Khan Z."/>
            <person name="Omar W.M."/>
            <person name="Convey P."/>
            <person name="Merican F."/>
            <person name="Najimudin N."/>
        </authorList>
    </citation>
    <scope>NUCLEOTIDE SEQUENCE</scope>
    <source>
        <strain evidence="1">USMAC16</strain>
    </source>
</reference>